<feature type="transmembrane region" description="Helical" evidence="2">
    <location>
        <begin position="20"/>
        <end position="42"/>
    </location>
</feature>
<comment type="caution">
    <text evidence="3">The sequence shown here is derived from an EMBL/GenBank/DDBJ whole genome shotgun (WGS) entry which is preliminary data.</text>
</comment>
<evidence type="ECO:0000256" key="1">
    <source>
        <dbReference type="SAM" id="Coils"/>
    </source>
</evidence>
<dbReference type="Proteomes" id="UP000176191">
    <property type="component" value="Unassembled WGS sequence"/>
</dbReference>
<reference evidence="3 4" key="1">
    <citation type="journal article" date="2016" name="Nat. Commun.">
        <title>Thousands of microbial genomes shed light on interconnected biogeochemical processes in an aquifer system.</title>
        <authorList>
            <person name="Anantharaman K."/>
            <person name="Brown C.T."/>
            <person name="Hug L.A."/>
            <person name="Sharon I."/>
            <person name="Castelle C.J."/>
            <person name="Probst A.J."/>
            <person name="Thomas B.C."/>
            <person name="Singh A."/>
            <person name="Wilkins M.J."/>
            <person name="Karaoz U."/>
            <person name="Brodie E.L."/>
            <person name="Williams K.H."/>
            <person name="Hubbard S.S."/>
            <person name="Banfield J.F."/>
        </authorList>
    </citation>
    <scope>NUCLEOTIDE SEQUENCE [LARGE SCALE GENOMIC DNA]</scope>
</reference>
<sequence length="222" mass="24797">MAWQAKVYNLDLKRYYRTPATQMSLAVVLSLFVSGFFLVFALRPTVVAITKLNKTIEEGELTLTKLEAKVNSLEATAEIYEEIKFALPVLERGIPQIGVEYGTLAQAVEYVAYQTGVEIGSENMGEALIYSRLINPYTLSKNQNIIKLPFSVRVAGDYGEIKNFLSRFMRLGRVVNVETISISNETGREGEGVTSANISGEAYYLANEAQLTKLFDLKETKR</sequence>
<dbReference type="GO" id="GO:0043107">
    <property type="term" value="P:type IV pilus-dependent motility"/>
    <property type="evidence" value="ECO:0007669"/>
    <property type="project" value="InterPro"/>
</dbReference>
<dbReference type="InterPro" id="IPR014717">
    <property type="entry name" value="Transl_elong_EF1B/ribsomal_bS6"/>
</dbReference>
<evidence type="ECO:0000313" key="4">
    <source>
        <dbReference type="Proteomes" id="UP000176191"/>
    </source>
</evidence>
<organism evidence="3 4">
    <name type="scientific">Candidatus Collierbacteria bacterium RIFOXYA2_FULL_46_10</name>
    <dbReference type="NCBI Taxonomy" id="1817726"/>
    <lineage>
        <taxon>Bacteria</taxon>
        <taxon>Candidatus Collieribacteriota</taxon>
    </lineage>
</organism>
<dbReference type="GO" id="GO:0043683">
    <property type="term" value="P:type IV pilus assembly"/>
    <property type="evidence" value="ECO:0007669"/>
    <property type="project" value="InterPro"/>
</dbReference>
<evidence type="ECO:0000313" key="3">
    <source>
        <dbReference type="EMBL" id="OGD75177.1"/>
    </source>
</evidence>
<keyword evidence="2" id="KW-1133">Transmembrane helix</keyword>
<dbReference type="InterPro" id="IPR007445">
    <property type="entry name" value="PilO"/>
</dbReference>
<name>A0A1F5F6A2_9BACT</name>
<gene>
    <name evidence="3" type="ORF">A2228_02830</name>
</gene>
<dbReference type="EMBL" id="MFAK01000013">
    <property type="protein sequence ID" value="OGD75177.1"/>
    <property type="molecule type" value="Genomic_DNA"/>
</dbReference>
<keyword evidence="1" id="KW-0175">Coiled coil</keyword>
<keyword evidence="2" id="KW-0812">Transmembrane</keyword>
<keyword evidence="2" id="KW-0472">Membrane</keyword>
<dbReference type="AlphaFoldDB" id="A0A1F5F6A2"/>
<evidence type="ECO:0000256" key="2">
    <source>
        <dbReference type="SAM" id="Phobius"/>
    </source>
</evidence>
<protein>
    <recommendedName>
        <fullName evidence="5">Pilus assembly protein PilO</fullName>
    </recommendedName>
</protein>
<evidence type="ECO:0008006" key="5">
    <source>
        <dbReference type="Google" id="ProtNLM"/>
    </source>
</evidence>
<proteinExistence type="predicted"/>
<dbReference type="Pfam" id="PF04350">
    <property type="entry name" value="PilO"/>
    <property type="match status" value="1"/>
</dbReference>
<feature type="coiled-coil region" evidence="1">
    <location>
        <begin position="49"/>
        <end position="83"/>
    </location>
</feature>
<accession>A0A1F5F6A2</accession>
<dbReference type="Gene3D" id="3.30.70.60">
    <property type="match status" value="1"/>
</dbReference>